<comment type="subcellular location">
    <subcellularLocation>
        <location evidence="1">Cytoplasm</location>
    </subcellularLocation>
</comment>
<evidence type="ECO:0000256" key="7">
    <source>
        <dbReference type="ARBA" id="ARBA00023293"/>
    </source>
</evidence>
<dbReference type="InterPro" id="IPR011645">
    <property type="entry name" value="HNOB_dom_associated"/>
</dbReference>
<dbReference type="GO" id="GO:0020037">
    <property type="term" value="F:heme binding"/>
    <property type="evidence" value="ECO:0007669"/>
    <property type="project" value="InterPro"/>
</dbReference>
<protein>
    <recommendedName>
        <fullName evidence="2">guanylate cyclase</fullName>
        <ecNumber evidence="2">4.6.1.2</ecNumber>
    </recommendedName>
</protein>
<dbReference type="VEuPathDB" id="VectorBase:CSON011137"/>
<dbReference type="InterPro" id="IPR042463">
    <property type="entry name" value="HNOB_dom_associated_sf"/>
</dbReference>
<evidence type="ECO:0000256" key="3">
    <source>
        <dbReference type="ARBA" id="ARBA00022490"/>
    </source>
</evidence>
<dbReference type="EMBL" id="UFQT01000473">
    <property type="protein sequence ID" value="SSX24632.1"/>
    <property type="molecule type" value="Genomic_DNA"/>
</dbReference>
<dbReference type="Gene3D" id="6.10.250.780">
    <property type="match status" value="1"/>
</dbReference>
<dbReference type="Gene3D" id="3.30.450.260">
    <property type="entry name" value="Haem NO binding associated domain"/>
    <property type="match status" value="1"/>
</dbReference>
<evidence type="ECO:0000256" key="2">
    <source>
        <dbReference type="ARBA" id="ARBA00012202"/>
    </source>
</evidence>
<accession>A0A336KIL9</accession>
<dbReference type="Gene3D" id="3.30.70.1230">
    <property type="entry name" value="Nucleotide cyclase"/>
    <property type="match status" value="1"/>
</dbReference>
<dbReference type="GO" id="GO:0070482">
    <property type="term" value="P:response to oxygen levels"/>
    <property type="evidence" value="ECO:0007669"/>
    <property type="project" value="TreeGrafter"/>
</dbReference>
<dbReference type="GO" id="GO:0019934">
    <property type="term" value="P:cGMP-mediated signaling"/>
    <property type="evidence" value="ECO:0007669"/>
    <property type="project" value="TreeGrafter"/>
</dbReference>
<dbReference type="InterPro" id="IPR001054">
    <property type="entry name" value="A/G_cyclase"/>
</dbReference>
<name>A0A336KIL9_CULSO</name>
<evidence type="ECO:0000256" key="8">
    <source>
        <dbReference type="RuleBase" id="RU000405"/>
    </source>
</evidence>
<dbReference type="InterPro" id="IPR011644">
    <property type="entry name" value="Heme_NO-bd"/>
</dbReference>
<evidence type="ECO:0000256" key="1">
    <source>
        <dbReference type="ARBA" id="ARBA00004496"/>
    </source>
</evidence>
<dbReference type="PANTHER" id="PTHR45655">
    <property type="entry name" value="GUANYLATE CYCLASE SOLUBLE SUBUNIT BETA-2"/>
    <property type="match status" value="1"/>
</dbReference>
<evidence type="ECO:0000259" key="9">
    <source>
        <dbReference type="PROSITE" id="PS50125"/>
    </source>
</evidence>
<dbReference type="SMART" id="SM00044">
    <property type="entry name" value="CYCc"/>
    <property type="match status" value="1"/>
</dbReference>
<keyword evidence="6 8" id="KW-0456">Lyase</keyword>
<gene>
    <name evidence="10" type="primary">CSON011137</name>
</gene>
<comment type="similarity">
    <text evidence="8">Belongs to the adenylyl cyclase class-4/guanylyl cyclase family.</text>
</comment>
<dbReference type="Pfam" id="PF00211">
    <property type="entry name" value="Guanylate_cyc"/>
    <property type="match status" value="1"/>
</dbReference>
<evidence type="ECO:0000256" key="4">
    <source>
        <dbReference type="ARBA" id="ARBA00022741"/>
    </source>
</evidence>
<dbReference type="PANTHER" id="PTHR45655:SF5">
    <property type="entry name" value="SOLUBLE GUANYLATE CYCLASE 89DA-RELATED"/>
    <property type="match status" value="1"/>
</dbReference>
<evidence type="ECO:0000256" key="5">
    <source>
        <dbReference type="ARBA" id="ARBA00023134"/>
    </source>
</evidence>
<dbReference type="AlphaFoldDB" id="A0A336KIL9"/>
<evidence type="ECO:0000313" key="11">
    <source>
        <dbReference type="EMBL" id="SSX24632.1"/>
    </source>
</evidence>
<dbReference type="SUPFAM" id="SSF55073">
    <property type="entry name" value="Nucleotide cyclase"/>
    <property type="match status" value="1"/>
</dbReference>
<dbReference type="Pfam" id="PF07701">
    <property type="entry name" value="HNOBA"/>
    <property type="match status" value="1"/>
</dbReference>
<keyword evidence="5" id="KW-0342">GTP-binding</keyword>
<keyword evidence="3" id="KW-0963">Cytoplasm</keyword>
<dbReference type="PROSITE" id="PS50125">
    <property type="entry name" value="GUANYLATE_CYCLASE_2"/>
    <property type="match status" value="1"/>
</dbReference>
<dbReference type="InterPro" id="IPR024096">
    <property type="entry name" value="NO_sig/Golgi_transp_ligand-bd"/>
</dbReference>
<dbReference type="EMBL" id="UFQS01000473">
    <property type="protein sequence ID" value="SSX04267.1"/>
    <property type="molecule type" value="Genomic_DNA"/>
</dbReference>
<sequence length="627" mass="70982">MYGMLLESVQHFVQLEYGEDVWIQACKMSDCKISVFNTHQVYPDSLMPDLAVALSTITGKSYDSFMQFFGTCFVRFFSNLGYDELIKATGRYFCDFLTSVDNIHLQMRFTYRKMKSPSMQLTGVDENGAVLIYRSGRTGFSKYLMGQLYEIAKTIYDLNLKIQVLESENDVSGSGKSDTNQVLVKYRLDFDNKDYMERHVNVTAHPSQLQLKAISTDLLLRLFPFSFLLDNQMKVCGAGEKIVEAWSINNDRDAKEIMGVTLTDYFRIRRPIGIKFDWETVLQLTTVLFEIQLLRLAPGCSQNLKSSDSEPNAHGFRPRNRRGSQGLRTILLKGEMKYLKDIDALIFLCSPLINNIEELAEIGLYLNDLNDHGLSREMVFSGFSHYSRLDLMCEREEQRAEELETSLSLADSWKKQGDELLYSMIPKTIAERLQNGTDPLETCQTFEEVSIVFAEIEIIYEGRNDTVTDAMKTVNVLNAVFSAFDELIHSPISYKVETVGMVYMAVSGAPDINSKHVQHAADLALNMLKKIGELNLPDVSVKIGFHSGPVVAGIVGLKVPRYCLFGDSVNTASRMESSGASNKIQVSGYTAQKLRKFNYKLKFRGKVSVKGKGEMDTYWLEDGSQYN</sequence>
<dbReference type="InterPro" id="IPR038158">
    <property type="entry name" value="H-NOX_domain_sf"/>
</dbReference>
<dbReference type="EC" id="4.6.1.2" evidence="2"/>
<dbReference type="InterPro" id="IPR029787">
    <property type="entry name" value="Nucleotide_cyclase"/>
</dbReference>
<feature type="domain" description="Guanylate cyclase" evidence="9">
    <location>
        <begin position="450"/>
        <end position="576"/>
    </location>
</feature>
<dbReference type="InterPro" id="IPR018297">
    <property type="entry name" value="A/G_cyclase_CS"/>
</dbReference>
<dbReference type="Gene3D" id="3.90.1520.10">
    <property type="entry name" value="H-NOX domain"/>
    <property type="match status" value="1"/>
</dbReference>
<dbReference type="GO" id="GO:0008074">
    <property type="term" value="C:guanylate cyclase complex, soluble"/>
    <property type="evidence" value="ECO:0007669"/>
    <property type="project" value="TreeGrafter"/>
</dbReference>
<proteinExistence type="inferred from homology"/>
<dbReference type="Pfam" id="PF07700">
    <property type="entry name" value="HNOB"/>
    <property type="match status" value="1"/>
</dbReference>
<dbReference type="GO" id="GO:0004383">
    <property type="term" value="F:guanylate cyclase activity"/>
    <property type="evidence" value="ECO:0007669"/>
    <property type="project" value="UniProtKB-EC"/>
</dbReference>
<reference evidence="11" key="2">
    <citation type="submission" date="2018-07" db="EMBL/GenBank/DDBJ databases">
        <authorList>
            <person name="Quirk P.G."/>
            <person name="Krulwich T.A."/>
        </authorList>
    </citation>
    <scope>NUCLEOTIDE SEQUENCE</scope>
</reference>
<dbReference type="SUPFAM" id="SSF111126">
    <property type="entry name" value="Ligand-binding domain in the NO signalling and Golgi transport"/>
    <property type="match status" value="1"/>
</dbReference>
<dbReference type="OMA" id="YTAEKVR"/>
<dbReference type="PROSITE" id="PS00452">
    <property type="entry name" value="GUANYLATE_CYCLASE_1"/>
    <property type="match status" value="1"/>
</dbReference>
<reference evidence="10" key="1">
    <citation type="submission" date="2018-04" db="EMBL/GenBank/DDBJ databases">
        <authorList>
            <person name="Go L.Y."/>
            <person name="Mitchell J.A."/>
        </authorList>
    </citation>
    <scope>NUCLEOTIDE SEQUENCE</scope>
    <source>
        <tissue evidence="10">Whole organism</tissue>
    </source>
</reference>
<keyword evidence="7" id="KW-0141">cGMP biosynthesis</keyword>
<keyword evidence="4" id="KW-0547">Nucleotide-binding</keyword>
<evidence type="ECO:0000313" key="10">
    <source>
        <dbReference type="EMBL" id="SSX04267.1"/>
    </source>
</evidence>
<organism evidence="10">
    <name type="scientific">Culicoides sonorensis</name>
    <name type="common">Biting midge</name>
    <dbReference type="NCBI Taxonomy" id="179676"/>
    <lineage>
        <taxon>Eukaryota</taxon>
        <taxon>Metazoa</taxon>
        <taxon>Ecdysozoa</taxon>
        <taxon>Arthropoda</taxon>
        <taxon>Hexapoda</taxon>
        <taxon>Insecta</taxon>
        <taxon>Pterygota</taxon>
        <taxon>Neoptera</taxon>
        <taxon>Endopterygota</taxon>
        <taxon>Diptera</taxon>
        <taxon>Nematocera</taxon>
        <taxon>Chironomoidea</taxon>
        <taxon>Ceratopogonidae</taxon>
        <taxon>Ceratopogoninae</taxon>
        <taxon>Culicoides</taxon>
        <taxon>Monoculicoides</taxon>
    </lineage>
</organism>
<dbReference type="CDD" id="cd07302">
    <property type="entry name" value="CHD"/>
    <property type="match status" value="1"/>
</dbReference>
<dbReference type="GO" id="GO:0005525">
    <property type="term" value="F:GTP binding"/>
    <property type="evidence" value="ECO:0007669"/>
    <property type="project" value="UniProtKB-KW"/>
</dbReference>
<evidence type="ECO:0000256" key="6">
    <source>
        <dbReference type="ARBA" id="ARBA00023239"/>
    </source>
</evidence>